<dbReference type="InterPro" id="IPR047650">
    <property type="entry name" value="Transpos_IS110"/>
</dbReference>
<organism evidence="3 4">
    <name type="scientific">Candidatus Kaiserbacteria bacterium RIFOXYD1_FULL_42_15</name>
    <dbReference type="NCBI Taxonomy" id="1798532"/>
    <lineage>
        <taxon>Bacteria</taxon>
        <taxon>Candidatus Kaiseribacteriota</taxon>
    </lineage>
</organism>
<dbReference type="GO" id="GO:0004803">
    <property type="term" value="F:transposase activity"/>
    <property type="evidence" value="ECO:0007669"/>
    <property type="project" value="InterPro"/>
</dbReference>
<accession>A0A1F6FSL6</accession>
<dbReference type="Pfam" id="PF01548">
    <property type="entry name" value="DEDD_Tnp_IS110"/>
    <property type="match status" value="1"/>
</dbReference>
<dbReference type="NCBIfam" id="NF033542">
    <property type="entry name" value="transpos_IS110"/>
    <property type="match status" value="1"/>
</dbReference>
<dbReference type="InterPro" id="IPR002525">
    <property type="entry name" value="Transp_IS110-like_N"/>
</dbReference>
<dbReference type="EMBL" id="MFMT01000012">
    <property type="protein sequence ID" value="OGG88830.1"/>
    <property type="molecule type" value="Genomic_DNA"/>
</dbReference>
<evidence type="ECO:0000313" key="3">
    <source>
        <dbReference type="EMBL" id="OGG88830.1"/>
    </source>
</evidence>
<feature type="domain" description="Transposase IS116/IS110/IS902 C-terminal" evidence="2">
    <location>
        <begin position="208"/>
        <end position="291"/>
    </location>
</feature>
<gene>
    <name evidence="3" type="ORF">A2592_03070</name>
</gene>
<evidence type="ECO:0000259" key="2">
    <source>
        <dbReference type="Pfam" id="PF02371"/>
    </source>
</evidence>
<evidence type="ECO:0000313" key="4">
    <source>
        <dbReference type="Proteomes" id="UP000179230"/>
    </source>
</evidence>
<feature type="domain" description="Transposase IS110-like N-terminal" evidence="1">
    <location>
        <begin position="11"/>
        <end position="119"/>
    </location>
</feature>
<proteinExistence type="predicted"/>
<dbReference type="InterPro" id="IPR003346">
    <property type="entry name" value="Transposase_20"/>
</dbReference>
<dbReference type="Pfam" id="PF02371">
    <property type="entry name" value="Transposase_20"/>
    <property type="match status" value="1"/>
</dbReference>
<dbReference type="Proteomes" id="UP000179230">
    <property type="component" value="Unassembled WGS sequence"/>
</dbReference>
<reference evidence="3 4" key="1">
    <citation type="journal article" date="2016" name="Nat. Commun.">
        <title>Thousands of microbial genomes shed light on interconnected biogeochemical processes in an aquifer system.</title>
        <authorList>
            <person name="Anantharaman K."/>
            <person name="Brown C.T."/>
            <person name="Hug L.A."/>
            <person name="Sharon I."/>
            <person name="Castelle C.J."/>
            <person name="Probst A.J."/>
            <person name="Thomas B.C."/>
            <person name="Singh A."/>
            <person name="Wilkins M.J."/>
            <person name="Karaoz U."/>
            <person name="Brodie E.L."/>
            <person name="Williams K.H."/>
            <person name="Hubbard S.S."/>
            <person name="Banfield J.F."/>
        </authorList>
    </citation>
    <scope>NUCLEOTIDE SEQUENCE [LARGE SCALE GENOMIC DNA]</scope>
</reference>
<dbReference type="GO" id="GO:0006313">
    <property type="term" value="P:DNA transposition"/>
    <property type="evidence" value="ECO:0007669"/>
    <property type="project" value="InterPro"/>
</dbReference>
<dbReference type="AlphaFoldDB" id="A0A1F6FSL6"/>
<feature type="non-terminal residue" evidence="3">
    <location>
        <position position="315"/>
    </location>
</feature>
<name>A0A1F6FSL6_9BACT</name>
<dbReference type="GO" id="GO:0003677">
    <property type="term" value="F:DNA binding"/>
    <property type="evidence" value="ECO:0007669"/>
    <property type="project" value="InterPro"/>
</dbReference>
<sequence length="315" mass="34730">MKSNIGTPVSVGIDVAKATLSVSICDHDGHEQALAIRNTDTDITTKVLPYLRHYSGKVVMESTGHYHWTPALVLREAGIDIRIVNPLLAKQYTSGTIRKVKTDPADARGLARMAAVCDNLPETFTVSRARLIIRKKLATISTMGRHLQALKANLASLREGQVLLDEVDTPVVAELAESIRQLGISLKHLEVECVQLTESDEASLEIMKRLETIPGVSLFCATLATNWFDINTATSAKSFIGYAGLDISSRKSGTWKGHCRLTKRGNPFLRKRLYSAAWGAVMNYPEYRAYYDKLKAGGRGHKEAVVIIARKLVRT</sequence>
<comment type="caution">
    <text evidence="3">The sequence shown here is derived from an EMBL/GenBank/DDBJ whole genome shotgun (WGS) entry which is preliminary data.</text>
</comment>
<evidence type="ECO:0000259" key="1">
    <source>
        <dbReference type="Pfam" id="PF01548"/>
    </source>
</evidence>
<protein>
    <submittedName>
        <fullName evidence="3">Uncharacterized protein</fullName>
    </submittedName>
</protein>
<dbReference type="PANTHER" id="PTHR33055">
    <property type="entry name" value="TRANSPOSASE FOR INSERTION SEQUENCE ELEMENT IS1111A"/>
    <property type="match status" value="1"/>
</dbReference>
<dbReference type="PANTHER" id="PTHR33055:SF13">
    <property type="entry name" value="TRANSPOSASE"/>
    <property type="match status" value="1"/>
</dbReference>